<comment type="similarity">
    <text evidence="16">Belongs to the MurB family.</text>
</comment>
<dbReference type="RefSeq" id="WP_146882428.1">
    <property type="nucleotide sequence ID" value="NZ_BJXB01000002.1"/>
</dbReference>
<feature type="active site" evidence="16">
    <location>
        <position position="276"/>
    </location>
</feature>
<dbReference type="EC" id="1.3.1.98" evidence="16"/>
<dbReference type="GO" id="GO:0008360">
    <property type="term" value="P:regulation of cell shape"/>
    <property type="evidence" value="ECO:0007669"/>
    <property type="project" value="UniProtKB-KW"/>
</dbReference>
<dbReference type="InterPro" id="IPR016166">
    <property type="entry name" value="FAD-bd_PCMH"/>
</dbReference>
<evidence type="ECO:0000256" key="11">
    <source>
        <dbReference type="ARBA" id="ARBA00022984"/>
    </source>
</evidence>
<comment type="function">
    <text evidence="2 16">Cell wall formation.</text>
</comment>
<sequence length="281" mass="30078">MIKVSHLPLAKLTTLGVGGESEVWTVHDQTELLEAMQAPYRPLGGGSNLVVSDAGVKERVILLKGSLSEIDLEADPALSSEKMHVTGWVGAGKALPALVRQVQKLGLSGLEGLVGIPATVGGAVWMNAGTRYGEMWDALYCLEIAYQGKITVHHPSDFPYQYRSSGLPQGAVVSRVRLKLTPSTPEDVQAKMDFADNARKGQPKARTAGCAFKNPNGVSAGKLIDEAGLKGLRVGNAMISHEHGNFVINLGGATAADVMELLRIVREKIGIPLEMEYEVWE</sequence>
<feature type="active site" evidence="16">
    <location>
        <position position="163"/>
    </location>
</feature>
<dbReference type="AlphaFoldDB" id="A0A511MX07"/>
<comment type="caution">
    <text evidence="18">The sequence shown here is derived from an EMBL/GenBank/DDBJ whole genome shotgun (WGS) entry which is preliminary data.</text>
</comment>
<keyword evidence="8 16" id="KW-0274">FAD</keyword>
<dbReference type="GO" id="GO:0071949">
    <property type="term" value="F:FAD binding"/>
    <property type="evidence" value="ECO:0007669"/>
    <property type="project" value="InterPro"/>
</dbReference>
<organism evidence="18 19">
    <name type="scientific">Deinococcus cellulosilyticus (strain DSM 18568 / NBRC 106333 / KACC 11606 / 5516J-15)</name>
    <dbReference type="NCBI Taxonomy" id="1223518"/>
    <lineage>
        <taxon>Bacteria</taxon>
        <taxon>Thermotogati</taxon>
        <taxon>Deinococcota</taxon>
        <taxon>Deinococci</taxon>
        <taxon>Deinococcales</taxon>
        <taxon>Deinococcaceae</taxon>
        <taxon>Deinococcus</taxon>
    </lineage>
</organism>
<dbReference type="GO" id="GO:0008762">
    <property type="term" value="F:UDP-N-acetylmuramate dehydrogenase activity"/>
    <property type="evidence" value="ECO:0007669"/>
    <property type="project" value="UniProtKB-UniRule"/>
</dbReference>
<evidence type="ECO:0000313" key="18">
    <source>
        <dbReference type="EMBL" id="GEM45115.1"/>
    </source>
</evidence>
<dbReference type="GO" id="GO:0009252">
    <property type="term" value="P:peptidoglycan biosynthetic process"/>
    <property type="evidence" value="ECO:0007669"/>
    <property type="project" value="UniProtKB-UniRule"/>
</dbReference>
<comment type="pathway">
    <text evidence="4 16">Cell wall biogenesis; peptidoglycan biosynthesis.</text>
</comment>
<evidence type="ECO:0000256" key="12">
    <source>
        <dbReference type="ARBA" id="ARBA00023002"/>
    </source>
</evidence>
<keyword evidence="13 16" id="KW-0131">Cell cycle</keyword>
<keyword evidence="14 16" id="KW-0961">Cell wall biogenesis/degradation</keyword>
<protein>
    <recommendedName>
        <fullName evidence="16">UDP-N-acetylenolpyruvoylglucosamine reductase</fullName>
        <ecNumber evidence="16">1.3.1.98</ecNumber>
    </recommendedName>
    <alternativeName>
        <fullName evidence="16">UDP-N-acetylmuramate dehydrogenase</fullName>
    </alternativeName>
</protein>
<dbReference type="InterPro" id="IPR036635">
    <property type="entry name" value="MurB_C_sf"/>
</dbReference>
<dbReference type="PANTHER" id="PTHR21071:SF4">
    <property type="entry name" value="UDP-N-ACETYLENOLPYRUVOYLGLUCOSAMINE REDUCTASE"/>
    <property type="match status" value="1"/>
</dbReference>
<dbReference type="GO" id="GO:0005829">
    <property type="term" value="C:cytosol"/>
    <property type="evidence" value="ECO:0007669"/>
    <property type="project" value="TreeGrafter"/>
</dbReference>
<dbReference type="Pfam" id="PF02873">
    <property type="entry name" value="MurB_C"/>
    <property type="match status" value="1"/>
</dbReference>
<dbReference type="GO" id="GO:0051301">
    <property type="term" value="P:cell division"/>
    <property type="evidence" value="ECO:0007669"/>
    <property type="project" value="UniProtKB-KW"/>
</dbReference>
<keyword evidence="9 16" id="KW-0521">NADP</keyword>
<dbReference type="Gene3D" id="3.30.465.10">
    <property type="match status" value="1"/>
</dbReference>
<dbReference type="NCBIfam" id="TIGR00179">
    <property type="entry name" value="murB"/>
    <property type="match status" value="1"/>
</dbReference>
<keyword evidence="19" id="KW-1185">Reference proteome</keyword>
<gene>
    <name evidence="16 18" type="primary">murB</name>
    <name evidence="18" type="ORF">DC3_07500</name>
</gene>
<dbReference type="EMBL" id="BJXB01000002">
    <property type="protein sequence ID" value="GEM45115.1"/>
    <property type="molecule type" value="Genomic_DNA"/>
</dbReference>
<evidence type="ECO:0000256" key="4">
    <source>
        <dbReference type="ARBA" id="ARBA00004752"/>
    </source>
</evidence>
<dbReference type="Gene3D" id="3.90.78.10">
    <property type="entry name" value="UDP-N-acetylenolpyruvoylglucosamine reductase, C-terminal domain"/>
    <property type="match status" value="1"/>
</dbReference>
<evidence type="ECO:0000256" key="8">
    <source>
        <dbReference type="ARBA" id="ARBA00022827"/>
    </source>
</evidence>
<dbReference type="PROSITE" id="PS51387">
    <property type="entry name" value="FAD_PCMH"/>
    <property type="match status" value="1"/>
</dbReference>
<evidence type="ECO:0000256" key="14">
    <source>
        <dbReference type="ARBA" id="ARBA00023316"/>
    </source>
</evidence>
<evidence type="ECO:0000259" key="17">
    <source>
        <dbReference type="PROSITE" id="PS51387"/>
    </source>
</evidence>
<comment type="cofactor">
    <cofactor evidence="1 16">
        <name>FAD</name>
        <dbReference type="ChEBI" id="CHEBI:57692"/>
    </cofactor>
</comment>
<dbReference type="UniPathway" id="UPA00219"/>
<dbReference type="InterPro" id="IPR011601">
    <property type="entry name" value="MurB_C"/>
</dbReference>
<accession>A0A511MX07</accession>
<dbReference type="Gene3D" id="3.30.43.10">
    <property type="entry name" value="Uridine Diphospho-n-acetylenolpyruvylglucosamine Reductase, domain 2"/>
    <property type="match status" value="1"/>
</dbReference>
<keyword evidence="5 16" id="KW-0963">Cytoplasm</keyword>
<keyword evidence="10 16" id="KW-0133">Cell shape</keyword>
<evidence type="ECO:0000256" key="16">
    <source>
        <dbReference type="HAMAP-Rule" id="MF_00037"/>
    </source>
</evidence>
<keyword evidence="7 16" id="KW-0285">Flavoprotein</keyword>
<feature type="active site" description="Proton donor" evidence="16">
    <location>
        <position position="210"/>
    </location>
</feature>
<dbReference type="InterPro" id="IPR003170">
    <property type="entry name" value="MurB"/>
</dbReference>
<keyword evidence="11 16" id="KW-0573">Peptidoglycan synthesis</keyword>
<evidence type="ECO:0000256" key="3">
    <source>
        <dbReference type="ARBA" id="ARBA00004496"/>
    </source>
</evidence>
<keyword evidence="12 16" id="KW-0560">Oxidoreductase</keyword>
<evidence type="ECO:0000256" key="1">
    <source>
        <dbReference type="ARBA" id="ARBA00001974"/>
    </source>
</evidence>
<comment type="catalytic activity">
    <reaction evidence="15 16">
        <text>UDP-N-acetyl-alpha-D-muramate + NADP(+) = UDP-N-acetyl-3-O-(1-carboxyvinyl)-alpha-D-glucosamine + NADPH + H(+)</text>
        <dbReference type="Rhea" id="RHEA:12248"/>
        <dbReference type="ChEBI" id="CHEBI:15378"/>
        <dbReference type="ChEBI" id="CHEBI:57783"/>
        <dbReference type="ChEBI" id="CHEBI:58349"/>
        <dbReference type="ChEBI" id="CHEBI:68483"/>
        <dbReference type="ChEBI" id="CHEBI:70757"/>
        <dbReference type="EC" id="1.3.1.98"/>
    </reaction>
</comment>
<dbReference type="InterPro" id="IPR016169">
    <property type="entry name" value="FAD-bd_PCMH_sub2"/>
</dbReference>
<dbReference type="HAMAP" id="MF_00037">
    <property type="entry name" value="MurB"/>
    <property type="match status" value="1"/>
</dbReference>
<evidence type="ECO:0000256" key="13">
    <source>
        <dbReference type="ARBA" id="ARBA00023306"/>
    </source>
</evidence>
<evidence type="ECO:0000256" key="5">
    <source>
        <dbReference type="ARBA" id="ARBA00022490"/>
    </source>
</evidence>
<evidence type="ECO:0000256" key="10">
    <source>
        <dbReference type="ARBA" id="ARBA00022960"/>
    </source>
</evidence>
<evidence type="ECO:0000256" key="9">
    <source>
        <dbReference type="ARBA" id="ARBA00022857"/>
    </source>
</evidence>
<dbReference type="GO" id="GO:0071555">
    <property type="term" value="P:cell wall organization"/>
    <property type="evidence" value="ECO:0007669"/>
    <property type="project" value="UniProtKB-KW"/>
</dbReference>
<proteinExistence type="inferred from homology"/>
<dbReference type="SUPFAM" id="SSF56176">
    <property type="entry name" value="FAD-binding/transporter-associated domain-like"/>
    <property type="match status" value="1"/>
</dbReference>
<feature type="domain" description="FAD-binding PCMH-type" evidence="17">
    <location>
        <begin position="16"/>
        <end position="183"/>
    </location>
</feature>
<keyword evidence="6 16" id="KW-0132">Cell division</keyword>
<dbReference type="Pfam" id="PF01565">
    <property type="entry name" value="FAD_binding_4"/>
    <property type="match status" value="1"/>
</dbReference>
<evidence type="ECO:0000256" key="2">
    <source>
        <dbReference type="ARBA" id="ARBA00003921"/>
    </source>
</evidence>
<dbReference type="InterPro" id="IPR036318">
    <property type="entry name" value="FAD-bd_PCMH-like_sf"/>
</dbReference>
<dbReference type="NCBIfam" id="NF011245">
    <property type="entry name" value="PRK14651.1"/>
    <property type="match status" value="1"/>
</dbReference>
<evidence type="ECO:0000256" key="15">
    <source>
        <dbReference type="ARBA" id="ARBA00048914"/>
    </source>
</evidence>
<evidence type="ECO:0000313" key="19">
    <source>
        <dbReference type="Proteomes" id="UP000321306"/>
    </source>
</evidence>
<dbReference type="SUPFAM" id="SSF56194">
    <property type="entry name" value="Uridine diphospho-N-Acetylenolpyruvylglucosamine reductase, MurB, C-terminal domain"/>
    <property type="match status" value="1"/>
</dbReference>
<comment type="subcellular location">
    <subcellularLocation>
        <location evidence="3 16">Cytoplasm</location>
    </subcellularLocation>
</comment>
<evidence type="ECO:0000256" key="6">
    <source>
        <dbReference type="ARBA" id="ARBA00022618"/>
    </source>
</evidence>
<dbReference type="Proteomes" id="UP000321306">
    <property type="component" value="Unassembled WGS sequence"/>
</dbReference>
<reference evidence="18 19" key="1">
    <citation type="submission" date="2019-07" db="EMBL/GenBank/DDBJ databases">
        <title>Whole genome shotgun sequence of Deinococcus cellulosilyticus NBRC 106333.</title>
        <authorList>
            <person name="Hosoyama A."/>
            <person name="Uohara A."/>
            <person name="Ohji S."/>
            <person name="Ichikawa N."/>
        </authorList>
    </citation>
    <scope>NUCLEOTIDE SEQUENCE [LARGE SCALE GENOMIC DNA]</scope>
    <source>
        <strain evidence="18 19">NBRC 106333</strain>
    </source>
</reference>
<evidence type="ECO:0000256" key="7">
    <source>
        <dbReference type="ARBA" id="ARBA00022630"/>
    </source>
</evidence>
<dbReference type="InterPro" id="IPR006094">
    <property type="entry name" value="Oxid_FAD_bind_N"/>
</dbReference>
<dbReference type="PANTHER" id="PTHR21071">
    <property type="entry name" value="UDP-N-ACETYLENOLPYRUVOYLGLUCOSAMINE REDUCTASE"/>
    <property type="match status" value="1"/>
</dbReference>
<dbReference type="InterPro" id="IPR016167">
    <property type="entry name" value="FAD-bd_PCMH_sub1"/>
</dbReference>
<dbReference type="OrthoDB" id="9804753at2"/>
<name>A0A511MX07_DEIC1</name>